<protein>
    <submittedName>
        <fullName evidence="2">Uncharacterized protein</fullName>
    </submittedName>
</protein>
<sequence length="97" mass="10365">MAATTPPSTISSAPRKIKVGSAERWSSITDSPLRSPVNGLLSHVSPTPAAAVTTDAHTGNHDPQRMVFRRGAESLGSHCRRSKKEQPADMRVPIVPI</sequence>
<comment type="caution">
    <text evidence="2">The sequence shown here is derived from an EMBL/GenBank/DDBJ whole genome shotgun (WGS) entry which is preliminary data.</text>
</comment>
<evidence type="ECO:0000313" key="2">
    <source>
        <dbReference type="EMBL" id="GIE42021.1"/>
    </source>
</evidence>
<evidence type="ECO:0000256" key="1">
    <source>
        <dbReference type="SAM" id="MobiDB-lite"/>
    </source>
</evidence>
<gene>
    <name evidence="2" type="ORF">Alo02nite_49190</name>
</gene>
<proteinExistence type="predicted"/>
<dbReference type="EMBL" id="BOMP01000083">
    <property type="protein sequence ID" value="GIE42021.1"/>
    <property type="molecule type" value="Genomic_DNA"/>
</dbReference>
<organism evidence="2 3">
    <name type="scientific">Actinoplanes lobatus</name>
    <dbReference type="NCBI Taxonomy" id="113568"/>
    <lineage>
        <taxon>Bacteria</taxon>
        <taxon>Bacillati</taxon>
        <taxon>Actinomycetota</taxon>
        <taxon>Actinomycetes</taxon>
        <taxon>Micromonosporales</taxon>
        <taxon>Micromonosporaceae</taxon>
        <taxon>Actinoplanes</taxon>
    </lineage>
</organism>
<feature type="compositionally biased region" description="Polar residues" evidence="1">
    <location>
        <begin position="1"/>
        <end position="12"/>
    </location>
</feature>
<evidence type="ECO:0000313" key="3">
    <source>
        <dbReference type="Proteomes" id="UP000631312"/>
    </source>
</evidence>
<dbReference type="Proteomes" id="UP000631312">
    <property type="component" value="Unassembled WGS sequence"/>
</dbReference>
<feature type="region of interest" description="Disordered" evidence="1">
    <location>
        <begin position="1"/>
        <end position="33"/>
    </location>
</feature>
<keyword evidence="3" id="KW-1185">Reference proteome</keyword>
<feature type="region of interest" description="Disordered" evidence="1">
    <location>
        <begin position="74"/>
        <end position="97"/>
    </location>
</feature>
<name>A0ABQ4ALZ1_9ACTN</name>
<reference evidence="2 3" key="1">
    <citation type="submission" date="2021-01" db="EMBL/GenBank/DDBJ databases">
        <title>Whole genome shotgun sequence of Actinoplanes lobatus NBRC 12513.</title>
        <authorList>
            <person name="Komaki H."/>
            <person name="Tamura T."/>
        </authorList>
    </citation>
    <scope>NUCLEOTIDE SEQUENCE [LARGE SCALE GENOMIC DNA]</scope>
    <source>
        <strain evidence="2 3">NBRC 12513</strain>
    </source>
</reference>
<accession>A0ABQ4ALZ1</accession>